<evidence type="ECO:0000313" key="3">
    <source>
        <dbReference type="Proteomes" id="UP001066276"/>
    </source>
</evidence>
<proteinExistence type="predicted"/>
<evidence type="ECO:0000313" key="2">
    <source>
        <dbReference type="EMBL" id="KAJ1089525.1"/>
    </source>
</evidence>
<reference evidence="2" key="1">
    <citation type="journal article" date="2022" name="bioRxiv">
        <title>Sequencing and chromosome-scale assembly of the giantPleurodeles waltlgenome.</title>
        <authorList>
            <person name="Brown T."/>
            <person name="Elewa A."/>
            <person name="Iarovenko S."/>
            <person name="Subramanian E."/>
            <person name="Araus A.J."/>
            <person name="Petzold A."/>
            <person name="Susuki M."/>
            <person name="Suzuki K.-i.T."/>
            <person name="Hayashi T."/>
            <person name="Toyoda A."/>
            <person name="Oliveira C."/>
            <person name="Osipova E."/>
            <person name="Leigh N.D."/>
            <person name="Simon A."/>
            <person name="Yun M.H."/>
        </authorList>
    </citation>
    <scope>NUCLEOTIDE SEQUENCE</scope>
    <source>
        <strain evidence="2">20211129_DDA</strain>
        <tissue evidence="2">Liver</tissue>
    </source>
</reference>
<feature type="region of interest" description="Disordered" evidence="1">
    <location>
        <begin position="1"/>
        <end position="75"/>
    </location>
</feature>
<protein>
    <submittedName>
        <fullName evidence="2">Uncharacterized protein</fullName>
    </submittedName>
</protein>
<sequence length="75" mass="8110">MRAISGQSGTRERVGDRGLPLGATEPPLRSRGARTRLPAKGEVRGLSRDPEPGPCVRWRAGPGRGQARGRDRKPQ</sequence>
<feature type="compositionally biased region" description="Basic and acidic residues" evidence="1">
    <location>
        <begin position="39"/>
        <end position="51"/>
    </location>
</feature>
<accession>A0AAV7LPX4</accession>
<comment type="caution">
    <text evidence="2">The sequence shown here is derived from an EMBL/GenBank/DDBJ whole genome shotgun (WGS) entry which is preliminary data.</text>
</comment>
<dbReference type="Proteomes" id="UP001066276">
    <property type="component" value="Chromosome 11"/>
</dbReference>
<keyword evidence="3" id="KW-1185">Reference proteome</keyword>
<organism evidence="2 3">
    <name type="scientific">Pleurodeles waltl</name>
    <name type="common">Iberian ribbed newt</name>
    <dbReference type="NCBI Taxonomy" id="8319"/>
    <lineage>
        <taxon>Eukaryota</taxon>
        <taxon>Metazoa</taxon>
        <taxon>Chordata</taxon>
        <taxon>Craniata</taxon>
        <taxon>Vertebrata</taxon>
        <taxon>Euteleostomi</taxon>
        <taxon>Amphibia</taxon>
        <taxon>Batrachia</taxon>
        <taxon>Caudata</taxon>
        <taxon>Salamandroidea</taxon>
        <taxon>Salamandridae</taxon>
        <taxon>Pleurodelinae</taxon>
        <taxon>Pleurodeles</taxon>
    </lineage>
</organism>
<dbReference type="EMBL" id="JANPWB010000015">
    <property type="protein sequence ID" value="KAJ1089525.1"/>
    <property type="molecule type" value="Genomic_DNA"/>
</dbReference>
<dbReference type="AlphaFoldDB" id="A0AAV7LPX4"/>
<gene>
    <name evidence="2" type="ORF">NDU88_002676</name>
</gene>
<name>A0AAV7LPX4_PLEWA</name>
<evidence type="ECO:0000256" key="1">
    <source>
        <dbReference type="SAM" id="MobiDB-lite"/>
    </source>
</evidence>